<evidence type="ECO:0000256" key="8">
    <source>
        <dbReference type="RuleBase" id="RU363041"/>
    </source>
</evidence>
<evidence type="ECO:0000256" key="1">
    <source>
        <dbReference type="ARBA" id="ARBA00004651"/>
    </source>
</evidence>
<dbReference type="RefSeq" id="WP_125095591.1">
    <property type="nucleotide sequence ID" value="NZ_RRUE01000001.1"/>
</dbReference>
<dbReference type="PANTHER" id="PTHR30269">
    <property type="entry name" value="TRANSMEMBRANE PROTEIN YFCA"/>
    <property type="match status" value="1"/>
</dbReference>
<evidence type="ECO:0000256" key="7">
    <source>
        <dbReference type="ARBA" id="ARBA00023136"/>
    </source>
</evidence>
<dbReference type="EMBL" id="RRUE01000001">
    <property type="protein sequence ID" value="RRN46165.1"/>
    <property type="molecule type" value="Genomic_DNA"/>
</dbReference>
<keyword evidence="4 8" id="KW-1003">Cell membrane</keyword>
<keyword evidence="7 8" id="KW-0472">Membrane</keyword>
<comment type="similarity">
    <text evidence="2 8">Belongs to the 4-toluene sulfonate uptake permease (TSUP) (TC 2.A.102) family.</text>
</comment>
<dbReference type="InterPro" id="IPR052017">
    <property type="entry name" value="TSUP"/>
</dbReference>
<evidence type="ECO:0000256" key="2">
    <source>
        <dbReference type="ARBA" id="ARBA00009142"/>
    </source>
</evidence>
<evidence type="ECO:0000313" key="9">
    <source>
        <dbReference type="EMBL" id="RRN46165.1"/>
    </source>
</evidence>
<protein>
    <recommendedName>
        <fullName evidence="8">Probable membrane transporter protein</fullName>
    </recommendedName>
</protein>
<dbReference type="InterPro" id="IPR002781">
    <property type="entry name" value="TM_pro_TauE-like"/>
</dbReference>
<dbReference type="Proteomes" id="UP000270261">
    <property type="component" value="Unassembled WGS sequence"/>
</dbReference>
<gene>
    <name evidence="9" type="ORF">EHV23_07330</name>
</gene>
<dbReference type="Pfam" id="PF01925">
    <property type="entry name" value="TauE"/>
    <property type="match status" value="1"/>
</dbReference>
<organism evidence="9 10">
    <name type="scientific">Lautropia dentalis</name>
    <dbReference type="NCBI Taxonomy" id="2490857"/>
    <lineage>
        <taxon>Bacteria</taxon>
        <taxon>Pseudomonadati</taxon>
        <taxon>Pseudomonadota</taxon>
        <taxon>Betaproteobacteria</taxon>
        <taxon>Burkholderiales</taxon>
        <taxon>Burkholderiaceae</taxon>
        <taxon>Lautropia</taxon>
    </lineage>
</organism>
<feature type="transmembrane region" description="Helical" evidence="8">
    <location>
        <begin position="72"/>
        <end position="92"/>
    </location>
</feature>
<proteinExistence type="inferred from homology"/>
<keyword evidence="5 8" id="KW-0812">Transmembrane</keyword>
<feature type="transmembrane region" description="Helical" evidence="8">
    <location>
        <begin position="199"/>
        <end position="217"/>
    </location>
</feature>
<dbReference type="GO" id="GO:0005886">
    <property type="term" value="C:plasma membrane"/>
    <property type="evidence" value="ECO:0007669"/>
    <property type="project" value="UniProtKB-SubCell"/>
</dbReference>
<keyword evidence="6 8" id="KW-1133">Transmembrane helix</keyword>
<evidence type="ECO:0000313" key="10">
    <source>
        <dbReference type="Proteomes" id="UP000270261"/>
    </source>
</evidence>
<evidence type="ECO:0000256" key="6">
    <source>
        <dbReference type="ARBA" id="ARBA00022989"/>
    </source>
</evidence>
<dbReference type="PANTHER" id="PTHR30269:SF0">
    <property type="entry name" value="MEMBRANE TRANSPORTER PROTEIN YFCA-RELATED"/>
    <property type="match status" value="1"/>
</dbReference>
<feature type="transmembrane region" description="Helical" evidence="8">
    <location>
        <begin position="135"/>
        <end position="164"/>
    </location>
</feature>
<keyword evidence="10" id="KW-1185">Reference proteome</keyword>
<accession>A0A3R8LQU5</accession>
<feature type="transmembrane region" description="Helical" evidence="8">
    <location>
        <begin position="229"/>
        <end position="247"/>
    </location>
</feature>
<name>A0A3R8LQU5_9BURK</name>
<sequence length="254" mass="27268">MEWLIVTLASFAAGLMDAVAGGGGLILIPALFATFPDASPASLFGTNKSASVWGTSFSAWQYGRRVPLQRRMLLPAFVSAFLGALIGAWTVTRIDPGFLRRLLPFVLLGVLVYTLRRKDLGTEARNLHTERIETLLMGIIALVIGFYDGFFGPGTGSFFVFLFVRVLGHDFLQASANAKVLNMATNLSALGLFASTGHVWWQVGAAMAVANVAGALIGSRLALRYGAGFVRHAFILVVGALILKTGWNALKTLY</sequence>
<dbReference type="AlphaFoldDB" id="A0A3R8LQU5"/>
<feature type="transmembrane region" description="Helical" evidence="8">
    <location>
        <begin position="98"/>
        <end position="115"/>
    </location>
</feature>
<comment type="caution">
    <text evidence="9">The sequence shown here is derived from an EMBL/GenBank/DDBJ whole genome shotgun (WGS) entry which is preliminary data.</text>
</comment>
<evidence type="ECO:0000256" key="4">
    <source>
        <dbReference type="ARBA" id="ARBA00022475"/>
    </source>
</evidence>
<keyword evidence="3" id="KW-0813">Transport</keyword>
<reference evidence="9 10" key="1">
    <citation type="submission" date="2018-11" db="EMBL/GenBank/DDBJ databases">
        <title>Genome sequencing of Lautropia sp. KCOM 2505 (= ChDC F240).</title>
        <authorList>
            <person name="Kook J.-K."/>
            <person name="Park S.-N."/>
            <person name="Lim Y.K."/>
        </authorList>
    </citation>
    <scope>NUCLEOTIDE SEQUENCE [LARGE SCALE GENOMIC DNA]</scope>
    <source>
        <strain evidence="9 10">KCOM 2505</strain>
    </source>
</reference>
<comment type="subcellular location">
    <subcellularLocation>
        <location evidence="1 8">Cell membrane</location>
        <topology evidence="1 8">Multi-pass membrane protein</topology>
    </subcellularLocation>
</comment>
<evidence type="ECO:0000256" key="5">
    <source>
        <dbReference type="ARBA" id="ARBA00022692"/>
    </source>
</evidence>
<dbReference type="OrthoDB" id="554695at2"/>
<evidence type="ECO:0000256" key="3">
    <source>
        <dbReference type="ARBA" id="ARBA00022448"/>
    </source>
</evidence>